<evidence type="ECO:0000313" key="2">
    <source>
        <dbReference type="Proteomes" id="UP001497516"/>
    </source>
</evidence>
<dbReference type="Proteomes" id="UP001497516">
    <property type="component" value="Chromosome 6"/>
</dbReference>
<reference evidence="1 2" key="1">
    <citation type="submission" date="2024-04" db="EMBL/GenBank/DDBJ databases">
        <authorList>
            <person name="Fracassetti M."/>
        </authorList>
    </citation>
    <scope>NUCLEOTIDE SEQUENCE [LARGE SCALE GENOMIC DNA]</scope>
</reference>
<proteinExistence type="predicted"/>
<protein>
    <submittedName>
        <fullName evidence="1">Uncharacterized protein</fullName>
    </submittedName>
</protein>
<dbReference type="EMBL" id="OZ034819">
    <property type="protein sequence ID" value="CAL1391527.1"/>
    <property type="molecule type" value="Genomic_DNA"/>
</dbReference>
<accession>A0AAV2F0P0</accession>
<organism evidence="1 2">
    <name type="scientific">Linum trigynum</name>
    <dbReference type="NCBI Taxonomy" id="586398"/>
    <lineage>
        <taxon>Eukaryota</taxon>
        <taxon>Viridiplantae</taxon>
        <taxon>Streptophyta</taxon>
        <taxon>Embryophyta</taxon>
        <taxon>Tracheophyta</taxon>
        <taxon>Spermatophyta</taxon>
        <taxon>Magnoliopsida</taxon>
        <taxon>eudicotyledons</taxon>
        <taxon>Gunneridae</taxon>
        <taxon>Pentapetalae</taxon>
        <taxon>rosids</taxon>
        <taxon>fabids</taxon>
        <taxon>Malpighiales</taxon>
        <taxon>Linaceae</taxon>
        <taxon>Linum</taxon>
    </lineage>
</organism>
<keyword evidence="2" id="KW-1185">Reference proteome</keyword>
<evidence type="ECO:0000313" key="1">
    <source>
        <dbReference type="EMBL" id="CAL1391527.1"/>
    </source>
</evidence>
<gene>
    <name evidence="1" type="ORF">LTRI10_LOCUS32243</name>
</gene>
<sequence>MPVSTPTLKSVPSLEREVLQEILVREANLLKCYLPSTIYTRRGPDRAPRIQLHVSASLNARYGPTVGRLHVATPGLPAPGACRTT</sequence>
<name>A0AAV2F0P0_9ROSI</name>
<dbReference type="AlphaFoldDB" id="A0AAV2F0P0"/>